<accession>A0AAN8XBF0</accession>
<feature type="non-terminal residue" evidence="3">
    <location>
        <position position="475"/>
    </location>
</feature>
<dbReference type="PANTHER" id="PTHR14030">
    <property type="entry name" value="MITOTIC CHECKPOINT SERINE/THREONINE-PROTEIN KINASE BUB1"/>
    <property type="match status" value="1"/>
</dbReference>
<dbReference type="EMBL" id="JAXCGZ010005153">
    <property type="protein sequence ID" value="KAK7081360.1"/>
    <property type="molecule type" value="Genomic_DNA"/>
</dbReference>
<dbReference type="Proteomes" id="UP001381693">
    <property type="component" value="Unassembled WGS sequence"/>
</dbReference>
<keyword evidence="1" id="KW-0175">Coiled coil</keyword>
<dbReference type="PROSITE" id="PS51489">
    <property type="entry name" value="BUB1_N"/>
    <property type="match status" value="1"/>
</dbReference>
<protein>
    <submittedName>
        <fullName evidence="3">Budding uninhibited by benzimidazoles 1 beta b</fullName>
        <ecNumber evidence="3">2.7.11.1</ecNumber>
    </submittedName>
</protein>
<keyword evidence="3" id="KW-0808">Transferase</keyword>
<dbReference type="AlphaFoldDB" id="A0AAN8XBF0"/>
<dbReference type="GO" id="GO:0005634">
    <property type="term" value="C:nucleus"/>
    <property type="evidence" value="ECO:0007669"/>
    <property type="project" value="TreeGrafter"/>
</dbReference>
<keyword evidence="4" id="KW-1185">Reference proteome</keyword>
<dbReference type="GO" id="GO:0004674">
    <property type="term" value="F:protein serine/threonine kinase activity"/>
    <property type="evidence" value="ECO:0007669"/>
    <property type="project" value="UniProtKB-EC"/>
</dbReference>
<dbReference type="Pfam" id="PF08311">
    <property type="entry name" value="Mad3_BUB1_I"/>
    <property type="match status" value="1"/>
</dbReference>
<dbReference type="InterPro" id="IPR013212">
    <property type="entry name" value="Mad3/Bub1_I"/>
</dbReference>
<gene>
    <name evidence="3" type="primary">BUB1B</name>
    <name evidence="3" type="ORF">SK128_005760</name>
</gene>
<dbReference type="GO" id="GO:0051754">
    <property type="term" value="P:meiotic sister chromatid cohesion, centromeric"/>
    <property type="evidence" value="ECO:0007669"/>
    <property type="project" value="TreeGrafter"/>
</dbReference>
<evidence type="ECO:0000256" key="1">
    <source>
        <dbReference type="SAM" id="Coils"/>
    </source>
</evidence>
<dbReference type="SMART" id="SM00777">
    <property type="entry name" value="Mad3_BUB1_I"/>
    <property type="match status" value="1"/>
</dbReference>
<dbReference type="GO" id="GO:0032991">
    <property type="term" value="C:protein-containing complex"/>
    <property type="evidence" value="ECO:0007669"/>
    <property type="project" value="UniProtKB-ARBA"/>
</dbReference>
<dbReference type="PANTHER" id="PTHR14030:SF4">
    <property type="entry name" value="BUB1 KINASE, ISOFORM A-RELATED"/>
    <property type="match status" value="1"/>
</dbReference>
<dbReference type="FunFam" id="1.25.40.430:FF:000003">
    <property type="entry name" value="Checkpoint serine/threonine-protein kinase BUB1"/>
    <property type="match status" value="1"/>
</dbReference>
<sequence length="475" mass="53508">MLEEESNSATWELSKENILPLKQGRKANILSLALDDSSTSKLSSVRHEFEEELRTYTGDDPLDVWYRYVLWVEQNYPKGGKDGNVMKLIQKCVTSIHTNASTNEKYKNDDRFLTLWVKYANLCPNPLEVYGALDTKGLCTGIAEFYLNWSWEYEKLKNYRKAESIFQKGFQSGALPLDALQEAHKKFQTRVARATLEEMDSEAEGNVAEPQRTVLTSLKVQGRKNRVANERTGSSILGPAGRIPSTQTSINAGASSFSIYQDSSACGGTSGKGSGVDVKRGSLPVGNSLHKENVKEAGPWTKAKASQKSTGVVPVDDVDMYQKPMFTVHQDADGDIAYRTPSKHPEMNNVLSVRKTFEDDDWQVPLFVAEPSDPKVKPQYCKDKVYCGTEEFSFEELMAARYFKIQKEKEMKKQEEEKDAQIKKMEDMLKKQQQMIQQLLQVRQEQAVKPPDIIVSSHDENDAACVAASHKLKCE</sequence>
<evidence type="ECO:0000259" key="2">
    <source>
        <dbReference type="PROSITE" id="PS51489"/>
    </source>
</evidence>
<dbReference type="InterPro" id="IPR015661">
    <property type="entry name" value="Bub1/Mad3"/>
</dbReference>
<dbReference type="GO" id="GO:0007094">
    <property type="term" value="P:mitotic spindle assembly checkpoint signaling"/>
    <property type="evidence" value="ECO:0007669"/>
    <property type="project" value="InterPro"/>
</dbReference>
<organism evidence="3 4">
    <name type="scientific">Halocaridina rubra</name>
    <name type="common">Hawaiian red shrimp</name>
    <dbReference type="NCBI Taxonomy" id="373956"/>
    <lineage>
        <taxon>Eukaryota</taxon>
        <taxon>Metazoa</taxon>
        <taxon>Ecdysozoa</taxon>
        <taxon>Arthropoda</taxon>
        <taxon>Crustacea</taxon>
        <taxon>Multicrustacea</taxon>
        <taxon>Malacostraca</taxon>
        <taxon>Eumalacostraca</taxon>
        <taxon>Eucarida</taxon>
        <taxon>Decapoda</taxon>
        <taxon>Pleocyemata</taxon>
        <taxon>Caridea</taxon>
        <taxon>Atyoidea</taxon>
        <taxon>Atyidae</taxon>
        <taxon>Halocaridina</taxon>
    </lineage>
</organism>
<dbReference type="Gene3D" id="1.25.40.430">
    <property type="match status" value="1"/>
</dbReference>
<evidence type="ECO:0000313" key="4">
    <source>
        <dbReference type="Proteomes" id="UP001381693"/>
    </source>
</evidence>
<evidence type="ECO:0000313" key="3">
    <source>
        <dbReference type="EMBL" id="KAK7081360.1"/>
    </source>
</evidence>
<reference evidence="3 4" key="1">
    <citation type="submission" date="2023-11" db="EMBL/GenBank/DDBJ databases">
        <title>Halocaridina rubra genome assembly.</title>
        <authorList>
            <person name="Smith C."/>
        </authorList>
    </citation>
    <scope>NUCLEOTIDE SEQUENCE [LARGE SCALE GENOMIC DNA]</scope>
    <source>
        <strain evidence="3">EP-1</strain>
        <tissue evidence="3">Whole</tissue>
    </source>
</reference>
<proteinExistence type="predicted"/>
<dbReference type="EC" id="2.7.11.1" evidence="3"/>
<name>A0AAN8XBF0_HALRR</name>
<feature type="coiled-coil region" evidence="1">
    <location>
        <begin position="404"/>
        <end position="445"/>
    </location>
</feature>
<comment type="caution">
    <text evidence="3">The sequence shown here is derived from an EMBL/GenBank/DDBJ whole genome shotgun (WGS) entry which is preliminary data.</text>
</comment>
<feature type="domain" description="BUB1 N-terminal" evidence="2">
    <location>
        <begin position="49"/>
        <end position="211"/>
    </location>
</feature>